<evidence type="ECO:0000256" key="1">
    <source>
        <dbReference type="SAM" id="MobiDB-lite"/>
    </source>
</evidence>
<accession>A0ABU0RJI3</accession>
<feature type="compositionally biased region" description="Polar residues" evidence="1">
    <location>
        <begin position="54"/>
        <end position="64"/>
    </location>
</feature>
<keyword evidence="3" id="KW-1185">Reference proteome</keyword>
<name>A0ABU0RJI3_9ACTN</name>
<reference evidence="2 3" key="1">
    <citation type="submission" date="2023-07" db="EMBL/GenBank/DDBJ databases">
        <title>Comparative genomics of wheat-associated soil bacteria to identify genetic determinants of phenazine resistance.</title>
        <authorList>
            <person name="Mouncey N."/>
        </authorList>
    </citation>
    <scope>NUCLEOTIDE SEQUENCE [LARGE SCALE GENOMIC DNA]</scope>
    <source>
        <strain evidence="2 3">W2I16</strain>
    </source>
</reference>
<evidence type="ECO:0000313" key="3">
    <source>
        <dbReference type="Proteomes" id="UP001223072"/>
    </source>
</evidence>
<proteinExistence type="predicted"/>
<protein>
    <submittedName>
        <fullName evidence="2">Uncharacterized protein</fullName>
    </submittedName>
</protein>
<evidence type="ECO:0000313" key="2">
    <source>
        <dbReference type="EMBL" id="MDQ0931878.1"/>
    </source>
</evidence>
<dbReference type="Proteomes" id="UP001223072">
    <property type="component" value="Unassembled WGS sequence"/>
</dbReference>
<dbReference type="RefSeq" id="WP_307625853.1">
    <property type="nucleotide sequence ID" value="NZ_JAUSZS010000002.1"/>
</dbReference>
<sequence length="64" mass="6775">MPPIPWRRPVLQNVIIGAPGAGGVHRAGSRMCFDGDRASKEPTEIGSGADGTTCEFTPSDITYE</sequence>
<dbReference type="EMBL" id="JAUSZS010000002">
    <property type="protein sequence ID" value="MDQ0931878.1"/>
    <property type="molecule type" value="Genomic_DNA"/>
</dbReference>
<organism evidence="2 3">
    <name type="scientific">Streptomyces turgidiscabies</name>
    <dbReference type="NCBI Taxonomy" id="85558"/>
    <lineage>
        <taxon>Bacteria</taxon>
        <taxon>Bacillati</taxon>
        <taxon>Actinomycetota</taxon>
        <taxon>Actinomycetes</taxon>
        <taxon>Kitasatosporales</taxon>
        <taxon>Streptomycetaceae</taxon>
        <taxon>Streptomyces</taxon>
    </lineage>
</organism>
<feature type="region of interest" description="Disordered" evidence="1">
    <location>
        <begin position="35"/>
        <end position="64"/>
    </location>
</feature>
<comment type="caution">
    <text evidence="2">The sequence shown here is derived from an EMBL/GenBank/DDBJ whole genome shotgun (WGS) entry which is preliminary data.</text>
</comment>
<gene>
    <name evidence="2" type="ORF">QFZ49_001785</name>
</gene>